<gene>
    <name evidence="4" type="ORF">RUM44_007992</name>
</gene>
<dbReference type="Gene3D" id="1.25.40.20">
    <property type="entry name" value="Ankyrin repeat-containing domain"/>
    <property type="match status" value="1"/>
</dbReference>
<keyword evidence="2 3" id="KW-0040">ANK repeat</keyword>
<dbReference type="PANTHER" id="PTHR24174">
    <property type="entry name" value="ANKYRIN REPEAT AND STERILE ALPHA MOTIF DOMAIN-CONTAINING PROTEIN 1"/>
    <property type="match status" value="1"/>
</dbReference>
<evidence type="ECO:0000256" key="2">
    <source>
        <dbReference type="ARBA" id="ARBA00023043"/>
    </source>
</evidence>
<evidence type="ECO:0000256" key="3">
    <source>
        <dbReference type="PROSITE-ProRule" id="PRU00023"/>
    </source>
</evidence>
<keyword evidence="5" id="KW-1185">Reference proteome</keyword>
<accession>A0ABR1BBH4</accession>
<feature type="repeat" description="ANK" evidence="3">
    <location>
        <begin position="65"/>
        <end position="97"/>
    </location>
</feature>
<evidence type="ECO:0000313" key="5">
    <source>
        <dbReference type="Proteomes" id="UP001359485"/>
    </source>
</evidence>
<feature type="repeat" description="ANK" evidence="3">
    <location>
        <begin position="98"/>
        <end position="130"/>
    </location>
</feature>
<dbReference type="InterPro" id="IPR002110">
    <property type="entry name" value="Ankyrin_rpt"/>
</dbReference>
<dbReference type="SMART" id="SM00248">
    <property type="entry name" value="ANK"/>
    <property type="match status" value="3"/>
</dbReference>
<dbReference type="Pfam" id="PF12796">
    <property type="entry name" value="Ank_2"/>
    <property type="match status" value="1"/>
</dbReference>
<name>A0ABR1BBH4_POLSC</name>
<dbReference type="PROSITE" id="PS50297">
    <property type="entry name" value="ANK_REP_REGION"/>
    <property type="match status" value="2"/>
</dbReference>
<keyword evidence="1" id="KW-0677">Repeat</keyword>
<dbReference type="InterPro" id="IPR036770">
    <property type="entry name" value="Ankyrin_rpt-contain_sf"/>
</dbReference>
<dbReference type="Proteomes" id="UP001359485">
    <property type="component" value="Unassembled WGS sequence"/>
</dbReference>
<dbReference type="PANTHER" id="PTHR24174:SF1">
    <property type="entry name" value="IP14385P"/>
    <property type="match status" value="1"/>
</dbReference>
<dbReference type="PROSITE" id="PS50088">
    <property type="entry name" value="ANK_REPEAT"/>
    <property type="match status" value="2"/>
</dbReference>
<comment type="caution">
    <text evidence="4">The sequence shown here is derived from an EMBL/GenBank/DDBJ whole genome shotgun (WGS) entry which is preliminary data.</text>
</comment>
<protein>
    <submittedName>
        <fullName evidence="4">Uncharacterized protein</fullName>
    </submittedName>
</protein>
<reference evidence="4 5" key="1">
    <citation type="submission" date="2023-09" db="EMBL/GenBank/DDBJ databases">
        <title>Genomes of two closely related lineages of the louse Polyplax serrata with different host specificities.</title>
        <authorList>
            <person name="Martinu J."/>
            <person name="Tarabai H."/>
            <person name="Stefka J."/>
            <person name="Hypsa V."/>
        </authorList>
    </citation>
    <scope>NUCLEOTIDE SEQUENCE [LARGE SCALE GENOMIC DNA]</scope>
    <source>
        <strain evidence="4">98ZLc_SE</strain>
    </source>
</reference>
<organism evidence="4 5">
    <name type="scientific">Polyplax serrata</name>
    <name type="common">Common mouse louse</name>
    <dbReference type="NCBI Taxonomy" id="468196"/>
    <lineage>
        <taxon>Eukaryota</taxon>
        <taxon>Metazoa</taxon>
        <taxon>Ecdysozoa</taxon>
        <taxon>Arthropoda</taxon>
        <taxon>Hexapoda</taxon>
        <taxon>Insecta</taxon>
        <taxon>Pterygota</taxon>
        <taxon>Neoptera</taxon>
        <taxon>Paraneoptera</taxon>
        <taxon>Psocodea</taxon>
        <taxon>Troctomorpha</taxon>
        <taxon>Phthiraptera</taxon>
        <taxon>Anoplura</taxon>
        <taxon>Polyplacidae</taxon>
        <taxon>Polyplax</taxon>
    </lineage>
</organism>
<sequence>MGKDQELLDAARNGNASVVEKILSQRAKRSGPLARIVLVCLSLGDTATTQPTLRRGPGANVQDQSGYSALHHAALNGHQEIVELLLTHEASTNILDVKGSSPLHLAAWAGNVDIVRLLLCHGPSVPNVNLTTDIELYRHAKRRLKISSGS</sequence>
<evidence type="ECO:0000313" key="4">
    <source>
        <dbReference type="EMBL" id="KAK6637570.1"/>
    </source>
</evidence>
<proteinExistence type="predicted"/>
<dbReference type="SUPFAM" id="SSF48403">
    <property type="entry name" value="Ankyrin repeat"/>
    <property type="match status" value="1"/>
</dbReference>
<dbReference type="EMBL" id="JAWJWF010000002">
    <property type="protein sequence ID" value="KAK6637570.1"/>
    <property type="molecule type" value="Genomic_DNA"/>
</dbReference>
<evidence type="ECO:0000256" key="1">
    <source>
        <dbReference type="ARBA" id="ARBA00022737"/>
    </source>
</evidence>
<dbReference type="InterPro" id="IPR033635">
    <property type="entry name" value="ANKS1/Caskin"/>
</dbReference>